<feature type="binding site" evidence="2">
    <location>
        <position position="107"/>
    </location>
    <ligand>
        <name>Fe cation</name>
        <dbReference type="ChEBI" id="CHEBI:24875"/>
    </ligand>
</feature>
<dbReference type="GO" id="GO:0046872">
    <property type="term" value="F:metal ion binding"/>
    <property type="evidence" value="ECO:0007669"/>
    <property type="project" value="UniProtKB-KW"/>
</dbReference>
<evidence type="ECO:0000256" key="3">
    <source>
        <dbReference type="RuleBase" id="RU003457"/>
    </source>
</evidence>
<dbReference type="RefSeq" id="WP_120402369.1">
    <property type="nucleotide sequence ID" value="NZ_RAXV01000014.1"/>
</dbReference>
<keyword evidence="2" id="KW-0479">Metal-binding</keyword>
<keyword evidence="2" id="KW-0408">Iron</keyword>
<dbReference type="EMBL" id="RAXV01000014">
    <property type="protein sequence ID" value="RKG31638.1"/>
    <property type="molecule type" value="Genomic_DNA"/>
</dbReference>
<feature type="domain" description="Pirin C-terminal" evidence="5">
    <location>
        <begin position="183"/>
        <end position="284"/>
    </location>
</feature>
<proteinExistence type="inferred from homology"/>
<dbReference type="InterPro" id="IPR012093">
    <property type="entry name" value="Pirin"/>
</dbReference>
<dbReference type="CDD" id="cd02909">
    <property type="entry name" value="cupin_pirin_N"/>
    <property type="match status" value="1"/>
</dbReference>
<dbReference type="SUPFAM" id="SSF51182">
    <property type="entry name" value="RmlC-like cupins"/>
    <property type="match status" value="1"/>
</dbReference>
<reference evidence="6 7" key="1">
    <citation type="submission" date="2018-09" db="EMBL/GenBank/DDBJ databases">
        <title>The draft genome of Acinetobacter spp. strains.</title>
        <authorList>
            <person name="Qin J."/>
            <person name="Feng Y."/>
            <person name="Zong Z."/>
        </authorList>
    </citation>
    <scope>NUCLEOTIDE SEQUENCE [LARGE SCALE GENOMIC DNA]</scope>
    <source>
        <strain evidence="6 7">WCHAc060012</strain>
    </source>
</reference>
<dbReference type="Pfam" id="PF02678">
    <property type="entry name" value="Pirin"/>
    <property type="match status" value="1"/>
</dbReference>
<dbReference type="InterPro" id="IPR008778">
    <property type="entry name" value="Pirin_C_dom"/>
</dbReference>
<organism evidence="6 7">
    <name type="scientific">Acinetobacter tianfuensis</name>
    <dbReference type="NCBI Taxonomy" id="2419603"/>
    <lineage>
        <taxon>Bacteria</taxon>
        <taxon>Pseudomonadati</taxon>
        <taxon>Pseudomonadota</taxon>
        <taxon>Gammaproteobacteria</taxon>
        <taxon>Moraxellales</taxon>
        <taxon>Moraxellaceae</taxon>
        <taxon>Acinetobacter</taxon>
    </lineage>
</organism>
<sequence>MKTLAFIHNTTTQSAVGDFSPVTSVFSHYELGNTVSPFLLLDHLGPGTLKPTQLRKGVDEHPHRGFETVTIMFKGELEHRDTTGGGGVIYAGDVQWMTAASGIQHKEVFSEAFSKTGGPFEMLQLWVNLPAKDKMNPPRYQSLNNDSIPKIPFADHAGDVRVIAGEFAGHAGPAETHTPMQVYDVFIKQGQTVQLPAQAGDTTLIYMRSGRAVFAADDEELEDNSLAVMSSLGENVEITALRDCAILYLSAAPLHEPLYGRGYFVMNSYAEVLQCYEDLKNGTFIHSPAEGGE</sequence>
<feature type="binding site" evidence="2">
    <location>
        <position position="63"/>
    </location>
    <ligand>
        <name>Fe cation</name>
        <dbReference type="ChEBI" id="CHEBI:24875"/>
    </ligand>
</feature>
<dbReference type="InterPro" id="IPR014710">
    <property type="entry name" value="RmlC-like_jellyroll"/>
</dbReference>
<feature type="domain" description="Pirin N-terminal" evidence="4">
    <location>
        <begin position="24"/>
        <end position="127"/>
    </location>
</feature>
<dbReference type="Gene3D" id="2.60.120.10">
    <property type="entry name" value="Jelly Rolls"/>
    <property type="match status" value="2"/>
</dbReference>
<dbReference type="InterPro" id="IPR011051">
    <property type="entry name" value="RmlC_Cupin_sf"/>
</dbReference>
<protein>
    <submittedName>
        <fullName evidence="6">Pirin family protein</fullName>
    </submittedName>
</protein>
<dbReference type="OrthoDB" id="9780903at2"/>
<dbReference type="InterPro" id="IPR053186">
    <property type="entry name" value="QDO-related"/>
</dbReference>
<evidence type="ECO:0000313" key="7">
    <source>
        <dbReference type="Proteomes" id="UP000282388"/>
    </source>
</evidence>
<dbReference type="PANTHER" id="PTHR43594:SF1">
    <property type="entry name" value="QUERCETIN 2,3-DIOXYGENASE PA2418-RELATED"/>
    <property type="match status" value="1"/>
</dbReference>
<dbReference type="InterPro" id="IPR003829">
    <property type="entry name" value="Pirin_N_dom"/>
</dbReference>
<dbReference type="Proteomes" id="UP000282388">
    <property type="component" value="Unassembled WGS sequence"/>
</dbReference>
<evidence type="ECO:0000256" key="1">
    <source>
        <dbReference type="ARBA" id="ARBA00008416"/>
    </source>
</evidence>
<gene>
    <name evidence="6" type="ORF">D7V32_08045</name>
</gene>
<feature type="binding site" evidence="2">
    <location>
        <position position="105"/>
    </location>
    <ligand>
        <name>Fe cation</name>
        <dbReference type="ChEBI" id="CHEBI:24875"/>
    </ligand>
</feature>
<keyword evidence="7" id="KW-1185">Reference proteome</keyword>
<accession>A0A3A8EBY2</accession>
<evidence type="ECO:0000259" key="4">
    <source>
        <dbReference type="Pfam" id="PF02678"/>
    </source>
</evidence>
<evidence type="ECO:0000256" key="2">
    <source>
        <dbReference type="PIRSR" id="PIRSR006232-1"/>
    </source>
</evidence>
<dbReference type="Pfam" id="PF05726">
    <property type="entry name" value="Pirin_C"/>
    <property type="match status" value="1"/>
</dbReference>
<dbReference type="AlphaFoldDB" id="A0A3A8EBY2"/>
<dbReference type="PANTHER" id="PTHR43594">
    <property type="entry name" value="QUERCETIN 2,3-DIOXYGENASE"/>
    <property type="match status" value="1"/>
</dbReference>
<comment type="similarity">
    <text evidence="1 3">Belongs to the pirin family.</text>
</comment>
<evidence type="ECO:0000259" key="5">
    <source>
        <dbReference type="Pfam" id="PF05726"/>
    </source>
</evidence>
<dbReference type="CDD" id="cd02247">
    <property type="entry name" value="cupin_pirin_C"/>
    <property type="match status" value="1"/>
</dbReference>
<dbReference type="PIRSF" id="PIRSF006232">
    <property type="entry name" value="Pirin"/>
    <property type="match status" value="1"/>
</dbReference>
<name>A0A3A8EBY2_9GAMM</name>
<comment type="caution">
    <text evidence="6">The sequence shown here is derived from an EMBL/GenBank/DDBJ whole genome shotgun (WGS) entry which is preliminary data.</text>
</comment>
<evidence type="ECO:0000313" key="6">
    <source>
        <dbReference type="EMBL" id="RKG31638.1"/>
    </source>
</evidence>
<feature type="binding site" evidence="2">
    <location>
        <position position="61"/>
    </location>
    <ligand>
        <name>Fe cation</name>
        <dbReference type="ChEBI" id="CHEBI:24875"/>
    </ligand>
</feature>
<comment type="cofactor">
    <cofactor evidence="2">
        <name>Fe cation</name>
        <dbReference type="ChEBI" id="CHEBI:24875"/>
    </cofactor>
    <text evidence="2">Binds 1 Fe cation per subunit.</text>
</comment>